<dbReference type="Proteomes" id="UP000249390">
    <property type="component" value="Unassembled WGS sequence"/>
</dbReference>
<proteinExistence type="predicted"/>
<dbReference type="Gene3D" id="3.30.559.10">
    <property type="entry name" value="Chloramphenicol acetyltransferase-like domain"/>
    <property type="match status" value="2"/>
</dbReference>
<evidence type="ECO:0000313" key="4">
    <source>
        <dbReference type="Proteomes" id="UP000249390"/>
    </source>
</evidence>
<evidence type="ECO:0000313" key="3">
    <source>
        <dbReference type="EMBL" id="RAL42891.1"/>
    </source>
</evidence>
<reference evidence="3 4" key="1">
    <citation type="submission" date="2018-06" db="EMBL/GenBank/DDBJ databases">
        <title>The Genome of Cuscuta australis (Dodder) Provides Insight into the Evolution of Plant Parasitism.</title>
        <authorList>
            <person name="Liu H."/>
        </authorList>
    </citation>
    <scope>NUCLEOTIDE SEQUENCE [LARGE SCALE GENOMIC DNA]</scope>
    <source>
        <strain evidence="4">cv. Yunnan</strain>
        <tissue evidence="3">Vines</tissue>
    </source>
</reference>
<organism evidence="3 4">
    <name type="scientific">Cuscuta australis</name>
    <dbReference type="NCBI Taxonomy" id="267555"/>
    <lineage>
        <taxon>Eukaryota</taxon>
        <taxon>Viridiplantae</taxon>
        <taxon>Streptophyta</taxon>
        <taxon>Embryophyta</taxon>
        <taxon>Tracheophyta</taxon>
        <taxon>Spermatophyta</taxon>
        <taxon>Magnoliopsida</taxon>
        <taxon>eudicotyledons</taxon>
        <taxon>Gunneridae</taxon>
        <taxon>Pentapetalae</taxon>
        <taxon>asterids</taxon>
        <taxon>lamiids</taxon>
        <taxon>Solanales</taxon>
        <taxon>Convolvulaceae</taxon>
        <taxon>Cuscuteae</taxon>
        <taxon>Cuscuta</taxon>
        <taxon>Cuscuta subgen. Grammica</taxon>
        <taxon>Cuscuta sect. Cleistogrammica</taxon>
    </lineage>
</organism>
<dbReference type="AlphaFoldDB" id="A0A328DF81"/>
<gene>
    <name evidence="3" type="ORF">DM860_009398</name>
</gene>
<dbReference type="InterPro" id="IPR051504">
    <property type="entry name" value="Plant_metabolite_acyltrans"/>
</dbReference>
<dbReference type="Pfam" id="PF02458">
    <property type="entry name" value="Transferase"/>
    <property type="match status" value="1"/>
</dbReference>
<keyword evidence="4" id="KW-1185">Reference proteome</keyword>
<protein>
    <submittedName>
        <fullName evidence="3">Uncharacterized protein</fullName>
    </submittedName>
</protein>
<name>A0A328DF81_9ASTE</name>
<accession>A0A328DF81</accession>
<comment type="caution">
    <text evidence="3">The sequence shown here is derived from an EMBL/GenBank/DDBJ whole genome shotgun (WGS) entry which is preliminary data.</text>
</comment>
<sequence length="483" mass="52786">MGIFQPLDLTVMDTIPVAPPPESTEETTLLPLTFLDMMWLPLPHVHRLLFYPNPVSRTHFLHTLIPAIKTSLSQSLQHYTPLAGRLILSPHISVLPEIRYAPGDTVPLVIAVSDSSERVFDHLVSDGVKSCSLFHPLVPSLPPAASTESPAAGFSLPLLALQVTLFPDVGICVGVTNHHVVGDARSIFGFMKSWAFFSSNPNPSTISDLPSQFLPVYDRRPITDQRGLGKIFWDSLKNIKIHETSLHLLPSIAGKVRATFTLTSDQIEMLKNRILARRPDIPHVSSFTVACAYVWHCLVRSRHEVGGVYSGDELFLCAADCRARLDPPLPGNYFGNCLTACFGKAEVGELIGEDGLAEAAAVIGDSVRRRLYSGEGDGLFEGAEDWFKMFAGMRPDRVFSLAGSPNFDYYGLDIGWGKGKKFEMPSIDITGAISIGASRIEEEEGGGGGGREFGVTLPVTHMDTFAKIFAQGLIFVRLNKLVE</sequence>
<evidence type="ECO:0000256" key="1">
    <source>
        <dbReference type="ARBA" id="ARBA00022679"/>
    </source>
</evidence>
<dbReference type="PANTHER" id="PTHR31625">
    <property type="match status" value="1"/>
</dbReference>
<dbReference type="GO" id="GO:0016747">
    <property type="term" value="F:acyltransferase activity, transferring groups other than amino-acyl groups"/>
    <property type="evidence" value="ECO:0007669"/>
    <property type="project" value="UniProtKB-ARBA"/>
</dbReference>
<keyword evidence="1" id="KW-0808">Transferase</keyword>
<dbReference type="InterPro" id="IPR023213">
    <property type="entry name" value="CAT-like_dom_sf"/>
</dbReference>
<dbReference type="EMBL" id="NQVE01000162">
    <property type="protein sequence ID" value="RAL42891.1"/>
    <property type="molecule type" value="Genomic_DNA"/>
</dbReference>
<keyword evidence="2" id="KW-0012">Acyltransferase</keyword>
<evidence type="ECO:0000256" key="2">
    <source>
        <dbReference type="ARBA" id="ARBA00023315"/>
    </source>
</evidence>